<sequence length="377" mass="42488">MVKRSISFLIFVVFVWLIWSYSGRNLPLTEAQSFLSVIEEVNSPDSLERNIIGIQPYMELSDYLNPGKFDNKIRLYIAAARQKGFIRKNTVILFPENLGTYLFLLGEKHAVAEKETWEKAKNTLIFSNLFDYFLGYIKTGEEPDKAKSAIFRMKSKSMASVYFDTFSTLAKETQSYIFAGSIILPGPYVSDGEIFIERKKALVNVSFLFGPDGKVVGQPIQKTHPNKTELGYLIEPELKTIQNSPLPFANASLLIGKDSWFPENQDKALANNTDLFLMPASAIGENSMNSFWTANDFTAIPSFIEEGDVNQISLKEAWSKYSIFQRLAAFPSKVGVSAFLNGNFWENSSEVQPIIFYNGEFLSLTSAENAGIWSLNF</sequence>
<dbReference type="SUPFAM" id="SSF56317">
    <property type="entry name" value="Carbon-nitrogen hydrolase"/>
    <property type="match status" value="1"/>
</dbReference>
<name>A0ABS3CK21_9BACT</name>
<dbReference type="Proteomes" id="UP000664480">
    <property type="component" value="Unassembled WGS sequence"/>
</dbReference>
<protein>
    <recommendedName>
        <fullName evidence="3">Carbon-nitrogen hydrolase</fullName>
    </recommendedName>
</protein>
<dbReference type="Gene3D" id="3.60.110.10">
    <property type="entry name" value="Carbon-nitrogen hydrolase"/>
    <property type="match status" value="1"/>
</dbReference>
<gene>
    <name evidence="1" type="ORF">J0A69_18470</name>
</gene>
<dbReference type="RefSeq" id="WP_206588105.1">
    <property type="nucleotide sequence ID" value="NZ_JAFKCU010000005.1"/>
</dbReference>
<evidence type="ECO:0000313" key="1">
    <source>
        <dbReference type="EMBL" id="MBN7817432.1"/>
    </source>
</evidence>
<comment type="caution">
    <text evidence="1">The sequence shown here is derived from an EMBL/GenBank/DDBJ whole genome shotgun (WGS) entry which is preliminary data.</text>
</comment>
<proteinExistence type="predicted"/>
<organism evidence="1 2">
    <name type="scientific">Algoriphagus pacificus</name>
    <dbReference type="NCBI Taxonomy" id="2811234"/>
    <lineage>
        <taxon>Bacteria</taxon>
        <taxon>Pseudomonadati</taxon>
        <taxon>Bacteroidota</taxon>
        <taxon>Cytophagia</taxon>
        <taxon>Cytophagales</taxon>
        <taxon>Cyclobacteriaceae</taxon>
        <taxon>Algoriphagus</taxon>
    </lineage>
</organism>
<evidence type="ECO:0000313" key="2">
    <source>
        <dbReference type="Proteomes" id="UP000664480"/>
    </source>
</evidence>
<dbReference type="EMBL" id="JAFKCU010000005">
    <property type="protein sequence ID" value="MBN7817432.1"/>
    <property type="molecule type" value="Genomic_DNA"/>
</dbReference>
<dbReference type="InterPro" id="IPR036526">
    <property type="entry name" value="C-N_Hydrolase_sf"/>
</dbReference>
<reference evidence="1 2" key="1">
    <citation type="submission" date="2021-03" db="EMBL/GenBank/DDBJ databases">
        <title>novel species isolated from a fishpond in China.</title>
        <authorList>
            <person name="Lu H."/>
            <person name="Cai Z."/>
        </authorList>
    </citation>
    <scope>NUCLEOTIDE SEQUENCE [LARGE SCALE GENOMIC DNA]</scope>
    <source>
        <strain evidence="1 2">YJ13C</strain>
    </source>
</reference>
<accession>A0ABS3CK21</accession>
<evidence type="ECO:0008006" key="3">
    <source>
        <dbReference type="Google" id="ProtNLM"/>
    </source>
</evidence>
<keyword evidence="2" id="KW-1185">Reference proteome</keyword>